<dbReference type="PANTHER" id="PTHR22237">
    <property type="entry name" value="APC MEMBRANE RECRUITMENT PROTEIN 2-RELATED"/>
    <property type="match status" value="1"/>
</dbReference>
<keyword evidence="6" id="KW-0472">Membrane</keyword>
<evidence type="ECO:0000256" key="5">
    <source>
        <dbReference type="ARBA" id="ARBA00023121"/>
    </source>
</evidence>
<dbReference type="KEGG" id="bspl:114869618"/>
<evidence type="ECO:0000256" key="6">
    <source>
        <dbReference type="ARBA" id="ARBA00023136"/>
    </source>
</evidence>
<feature type="compositionally biased region" description="Basic and acidic residues" evidence="7">
    <location>
        <begin position="451"/>
        <end position="465"/>
    </location>
</feature>
<evidence type="ECO:0000256" key="3">
    <source>
        <dbReference type="ARBA" id="ARBA00022475"/>
    </source>
</evidence>
<keyword evidence="4" id="KW-0879">Wnt signaling pathway</keyword>
<dbReference type="InParanoid" id="A0A6P7PN84"/>
<feature type="region of interest" description="Disordered" evidence="7">
    <location>
        <begin position="1"/>
        <end position="46"/>
    </location>
</feature>
<protein>
    <submittedName>
        <fullName evidence="9">APC membrane recruitment protein 1-like</fullName>
    </submittedName>
</protein>
<feature type="compositionally biased region" description="Polar residues" evidence="7">
    <location>
        <begin position="33"/>
        <end position="46"/>
    </location>
</feature>
<dbReference type="GeneID" id="114869618"/>
<dbReference type="Proteomes" id="UP000515150">
    <property type="component" value="Chromosome 14"/>
</dbReference>
<feature type="region of interest" description="Disordered" evidence="7">
    <location>
        <begin position="559"/>
        <end position="614"/>
    </location>
</feature>
<dbReference type="AlphaFoldDB" id="A0A6P7PN84"/>
<keyword evidence="8" id="KW-1185">Reference proteome</keyword>
<sequence>MASRNVDNLPSEGKELTSASEELSPRGPDEISEIQSDTANTTVKSQKSGKFRRTALTFFGVRKSICILPSFFGGKSKTQNKWSSKKGLTKSRTHDGLSKVGHDEDRFTSAGDFEYHSQRDGAGVLHSGCQNEFIHLPVDQKSLTLGRQKKGFRSLFSSFKHHRNYRNVDKTEMVTMSSTCKKEVPVVQDSTKQYVTECLVSEPDVPDCADVMCDFSIGPECNDADAVALEEGMQPESPKSGPDDQIFADQMEELKLMAKVSSEYEEISRGHSEPCLKLHSTSEPLLTCETPAGSSDQLNKIFGDVASLKSFDSLTGCGDIIADQEDDSITESTVSGERSRNGGKRASCYLTYQGGGEEMASPEDLDEECLQDFWGNTASEDVCYTCNQDHTDVTADLTSAHNMNNNSTQQASGMDTSSITDVLTPQSEHQESVPNSDEGYYDSTTPGPDESQEKSDRLRTDRLPRDSYSGDALYELFAPDESLISPHYENKSKQPGSNHCEYISEAVDVSDSFVPEMNRLQISTELYQVHKFGESPKTCCKASESAQIMVSRQEVGMNKSCNLNSKPQASDDDLSNTEQDGLDEKGNVLDSTEKREESKNADSVERHGSILFGETSDPDFETFCETKEHHLEENKPVALPYRNINAQPADCNTELNDEHTVCFSQALEDYTKHSKMLSNNSVDDLETNSAFTSNMEALPTIVTFDVVDMHNEGEYDEEIHMELEEDISPPYQEFEDSYLQKDAFAECDYQILDLYEQNLISNTWAVASLPRHLDLTRVSQYMPNPLTLDRRSRSLDRESLELKMSDTYRAAVISCPQTEKPSERDASPHYRRNVLMSASWQTRSEMALSLPLTDREIAERVEPNTQVKHKIFSASSSSNCSNIKSQHLCSSGSDSLSFEVMSQNTDHCNKSCQLPLQSDACSPQGTFAYSEMGEEVSDDTDDVFCKATVNLPPYQCNKSRPVVGREGICHTGSTLSTGMSKDEMSIVSETRTHRDVACIIACSKLPEATFN</sequence>
<comment type="similarity">
    <text evidence="2">Belongs to the Amer family.</text>
</comment>
<feature type="region of interest" description="Disordered" evidence="7">
    <location>
        <begin position="422"/>
        <end position="466"/>
    </location>
</feature>
<feature type="compositionally biased region" description="Basic and acidic residues" evidence="7">
    <location>
        <begin position="582"/>
        <end position="608"/>
    </location>
</feature>
<evidence type="ECO:0000256" key="7">
    <source>
        <dbReference type="SAM" id="MobiDB-lite"/>
    </source>
</evidence>
<name>A0A6P7PN84_BETSP</name>
<dbReference type="Pfam" id="PF09422">
    <property type="entry name" value="AMER"/>
    <property type="match status" value="1"/>
</dbReference>
<evidence type="ECO:0000256" key="2">
    <source>
        <dbReference type="ARBA" id="ARBA00007750"/>
    </source>
</evidence>
<keyword evidence="5" id="KW-0446">Lipid-binding</keyword>
<feature type="compositionally biased region" description="Polar residues" evidence="7">
    <location>
        <begin position="422"/>
        <end position="435"/>
    </location>
</feature>
<evidence type="ECO:0000313" key="8">
    <source>
        <dbReference type="Proteomes" id="UP000515150"/>
    </source>
</evidence>
<dbReference type="RefSeq" id="XP_029029825.1">
    <property type="nucleotide sequence ID" value="XM_029173992.3"/>
</dbReference>
<evidence type="ECO:0000256" key="4">
    <source>
        <dbReference type="ARBA" id="ARBA00022687"/>
    </source>
</evidence>
<reference evidence="9" key="1">
    <citation type="submission" date="2025-08" db="UniProtKB">
        <authorList>
            <consortium name="RefSeq"/>
        </authorList>
    </citation>
    <scope>IDENTIFICATION</scope>
</reference>
<organism evidence="8 9">
    <name type="scientific">Betta splendens</name>
    <name type="common">Siamese fighting fish</name>
    <dbReference type="NCBI Taxonomy" id="158456"/>
    <lineage>
        <taxon>Eukaryota</taxon>
        <taxon>Metazoa</taxon>
        <taxon>Chordata</taxon>
        <taxon>Craniata</taxon>
        <taxon>Vertebrata</taxon>
        <taxon>Euteleostomi</taxon>
        <taxon>Actinopterygii</taxon>
        <taxon>Neopterygii</taxon>
        <taxon>Teleostei</taxon>
        <taxon>Neoteleostei</taxon>
        <taxon>Acanthomorphata</taxon>
        <taxon>Anabantaria</taxon>
        <taxon>Anabantiformes</taxon>
        <taxon>Anabantoidei</taxon>
        <taxon>Osphronemidae</taxon>
        <taxon>Betta</taxon>
    </lineage>
</organism>
<evidence type="ECO:0000313" key="9">
    <source>
        <dbReference type="RefSeq" id="XP_029029825.1"/>
    </source>
</evidence>
<dbReference type="InterPro" id="IPR019003">
    <property type="entry name" value="AMER"/>
</dbReference>
<comment type="subcellular location">
    <subcellularLocation>
        <location evidence="1">Cell membrane</location>
        <topology evidence="1">Peripheral membrane protein</topology>
    </subcellularLocation>
</comment>
<accession>A0A6P7PN84</accession>
<dbReference type="OrthoDB" id="9898564at2759"/>
<gene>
    <name evidence="9" type="primary">LOC114869618</name>
</gene>
<dbReference type="FunCoup" id="A0A6P7PN84">
    <property type="interactions" value="1034"/>
</dbReference>
<dbReference type="GO" id="GO:0005886">
    <property type="term" value="C:plasma membrane"/>
    <property type="evidence" value="ECO:0007669"/>
    <property type="project" value="UniProtKB-SubCell"/>
</dbReference>
<keyword evidence="3" id="KW-1003">Cell membrane</keyword>
<dbReference type="GO" id="GO:0008013">
    <property type="term" value="F:beta-catenin binding"/>
    <property type="evidence" value="ECO:0007669"/>
    <property type="project" value="TreeGrafter"/>
</dbReference>
<feature type="region of interest" description="Disordered" evidence="7">
    <location>
        <begin position="77"/>
        <end position="97"/>
    </location>
</feature>
<feature type="compositionally biased region" description="Polar residues" evidence="7">
    <location>
        <begin position="559"/>
        <end position="568"/>
    </location>
</feature>
<dbReference type="GO" id="GO:0016055">
    <property type="term" value="P:Wnt signaling pathway"/>
    <property type="evidence" value="ECO:0007669"/>
    <property type="project" value="UniProtKB-KW"/>
</dbReference>
<evidence type="ECO:0000256" key="1">
    <source>
        <dbReference type="ARBA" id="ARBA00004202"/>
    </source>
</evidence>
<dbReference type="GO" id="GO:0060828">
    <property type="term" value="P:regulation of canonical Wnt signaling pathway"/>
    <property type="evidence" value="ECO:0007669"/>
    <property type="project" value="TreeGrafter"/>
</dbReference>
<dbReference type="GO" id="GO:0005546">
    <property type="term" value="F:phosphatidylinositol-4,5-bisphosphate binding"/>
    <property type="evidence" value="ECO:0007669"/>
    <property type="project" value="TreeGrafter"/>
</dbReference>
<proteinExistence type="inferred from homology"/>
<dbReference type="PANTHER" id="PTHR22237:SF0">
    <property type="entry name" value="APC MEMBRANE RECRUITMENT PROTEIN 1"/>
    <property type="match status" value="1"/>
</dbReference>